<reference evidence="3 4" key="1">
    <citation type="submission" date="2020-02" db="EMBL/GenBank/DDBJ databases">
        <authorList>
            <person name="Ferguson B K."/>
        </authorList>
    </citation>
    <scope>NUCLEOTIDE SEQUENCE [LARGE SCALE GENOMIC DNA]</scope>
</reference>
<feature type="domain" description="Reverse transcriptase" evidence="2">
    <location>
        <begin position="31"/>
        <end position="165"/>
    </location>
</feature>
<dbReference type="OrthoDB" id="7547758at2759"/>
<dbReference type="SUPFAM" id="SSF56672">
    <property type="entry name" value="DNA/RNA polymerases"/>
    <property type="match status" value="1"/>
</dbReference>
<keyword evidence="4" id="KW-1185">Reference proteome</keyword>
<name>A0A6H5IBI4_9HYME</name>
<feature type="compositionally biased region" description="Basic residues" evidence="1">
    <location>
        <begin position="218"/>
        <end position="227"/>
    </location>
</feature>
<dbReference type="InterPro" id="IPR043502">
    <property type="entry name" value="DNA/RNA_pol_sf"/>
</dbReference>
<evidence type="ECO:0000259" key="2">
    <source>
        <dbReference type="Pfam" id="PF00078"/>
    </source>
</evidence>
<dbReference type="AlphaFoldDB" id="A0A6H5IBI4"/>
<evidence type="ECO:0000313" key="4">
    <source>
        <dbReference type="Proteomes" id="UP000479190"/>
    </source>
</evidence>
<dbReference type="Pfam" id="PF00078">
    <property type="entry name" value="RVT_1"/>
    <property type="match status" value="1"/>
</dbReference>
<dbReference type="EMBL" id="CADCXV010000740">
    <property type="protein sequence ID" value="CAB0034408.1"/>
    <property type="molecule type" value="Genomic_DNA"/>
</dbReference>
<proteinExistence type="predicted"/>
<evidence type="ECO:0000256" key="1">
    <source>
        <dbReference type="SAM" id="MobiDB-lite"/>
    </source>
</evidence>
<dbReference type="InterPro" id="IPR000477">
    <property type="entry name" value="RT_dom"/>
</dbReference>
<organism evidence="3 4">
    <name type="scientific">Trichogramma brassicae</name>
    <dbReference type="NCBI Taxonomy" id="86971"/>
    <lineage>
        <taxon>Eukaryota</taxon>
        <taxon>Metazoa</taxon>
        <taxon>Ecdysozoa</taxon>
        <taxon>Arthropoda</taxon>
        <taxon>Hexapoda</taxon>
        <taxon>Insecta</taxon>
        <taxon>Pterygota</taxon>
        <taxon>Neoptera</taxon>
        <taxon>Endopterygota</taxon>
        <taxon>Hymenoptera</taxon>
        <taxon>Apocrita</taxon>
        <taxon>Proctotrupomorpha</taxon>
        <taxon>Chalcidoidea</taxon>
        <taxon>Trichogrammatidae</taxon>
        <taxon>Trichogramma</taxon>
    </lineage>
</organism>
<sequence length="427" mass="49006">MLDSCLKDGVFPVKWKEAQVVTLLKSADKDPAQPRSYRPVSLRNGWSKVLERMMVERMLVRKRGECNDGQYGFRENRCTEDVWSKLCRWKNESFRTYVAGVFVDFKGAFDNLKSKMIVRKIRETEVEGNELRLWLDYFKDRRVCMKSRTVQCVWKRVERGCPQGSQAKASDCIGQKRMDFLRETRAQSRRNVLRVLYFPPFRRLMDRGLLGGGEARRSSFRRSRRSRVPSEGSDAGTSSLRRNFGVRIANRGETQAKCLTPVRLDVEAVAGAFRAFRRLAAAVLQCVWTCTKNAIGCCAGPTVRGERGVRWRKQCVRTCAFRATRPDWRHRCEDTPVEQQRHVSDAYGLVRVTIPPVAAAYEQVRGLRIRDLGRCEVSEVSERRMATRANTSRSDAYGLGAKLVVATTTTTFAFTEKKCEDYHHNLG</sequence>
<protein>
    <recommendedName>
        <fullName evidence="2">Reverse transcriptase domain-containing protein</fullName>
    </recommendedName>
</protein>
<accession>A0A6H5IBI4</accession>
<dbReference type="Proteomes" id="UP000479190">
    <property type="component" value="Unassembled WGS sequence"/>
</dbReference>
<evidence type="ECO:0000313" key="3">
    <source>
        <dbReference type="EMBL" id="CAB0034408.1"/>
    </source>
</evidence>
<dbReference type="PANTHER" id="PTHR19446">
    <property type="entry name" value="REVERSE TRANSCRIPTASES"/>
    <property type="match status" value="1"/>
</dbReference>
<dbReference type="GO" id="GO:0071897">
    <property type="term" value="P:DNA biosynthetic process"/>
    <property type="evidence" value="ECO:0007669"/>
    <property type="project" value="UniProtKB-ARBA"/>
</dbReference>
<gene>
    <name evidence="3" type="ORF">TBRA_LOCUS6306</name>
</gene>
<feature type="region of interest" description="Disordered" evidence="1">
    <location>
        <begin position="213"/>
        <end position="239"/>
    </location>
</feature>